<protein>
    <recommendedName>
        <fullName evidence="3">OsmC-like protein</fullName>
    </recommendedName>
</protein>
<evidence type="ECO:0000313" key="1">
    <source>
        <dbReference type="EMBL" id="XFO73901.1"/>
    </source>
</evidence>
<gene>
    <name evidence="1" type="ORF">SPACI_040090</name>
</gene>
<name>A0ABZ3J7Q5_SPOA4</name>
<dbReference type="EMBL" id="CP155571">
    <property type="protein sequence ID" value="XFO73901.1"/>
    <property type="molecule type" value="Genomic_DNA"/>
</dbReference>
<dbReference type="PANTHER" id="PTHR35368:SF1">
    <property type="entry name" value="HYDROPEROXIDE REDUCTASE"/>
    <property type="match status" value="1"/>
</dbReference>
<dbReference type="InterPro" id="IPR003718">
    <property type="entry name" value="OsmC/Ohr_fam"/>
</dbReference>
<evidence type="ECO:0008006" key="3">
    <source>
        <dbReference type="Google" id="ProtNLM"/>
    </source>
</evidence>
<keyword evidence="2" id="KW-1185">Reference proteome</keyword>
<sequence>MPMKTRKVSIRQNKAVCMEVEARGIKTYIDEPLESGGTNLGLTPIEMLLASLGSCLAITTFIYASMQGIQIDDIRVDVEGDINTDGMMVPNAAMTTGYQNIRYHFFVKSPVSEQRIRQLIEHAEMKCPVGSTLRDGTTMDGLELTML</sequence>
<dbReference type="Gene3D" id="3.30.300.20">
    <property type="match status" value="1"/>
</dbReference>
<accession>A0ABZ3J7Q5</accession>
<proteinExistence type="predicted"/>
<reference evidence="1" key="1">
    <citation type="submission" date="2024-05" db="EMBL/GenBank/DDBJ databases">
        <title>Isolation and characterization of Sporomusa carbonis sp. nov., a carboxydotrophic hydrogenogen in the genus of Sporomusa isolated from a charcoal burning pile.</title>
        <authorList>
            <person name="Boeer T."/>
            <person name="Rosenbaum F."/>
            <person name="Eysell L."/>
            <person name="Mueller V."/>
            <person name="Daniel R."/>
            <person name="Poehlein A."/>
        </authorList>
    </citation>
    <scope>NUCLEOTIDE SEQUENCE [LARGE SCALE GENOMIC DNA]</scope>
    <source>
        <strain evidence="1">DSM 3132</strain>
    </source>
</reference>
<dbReference type="PANTHER" id="PTHR35368">
    <property type="entry name" value="HYDROPEROXIDE REDUCTASE"/>
    <property type="match status" value="1"/>
</dbReference>
<organism evidence="1 2">
    <name type="scientific">Sporomusa acidovorans (strain ATCC 49682 / DSM 3132 / Mol)</name>
    <dbReference type="NCBI Taxonomy" id="1123286"/>
    <lineage>
        <taxon>Bacteria</taxon>
        <taxon>Bacillati</taxon>
        <taxon>Bacillota</taxon>
        <taxon>Negativicutes</taxon>
        <taxon>Selenomonadales</taxon>
        <taxon>Sporomusaceae</taxon>
        <taxon>Sporomusa</taxon>
    </lineage>
</organism>
<dbReference type="InterPro" id="IPR015946">
    <property type="entry name" value="KH_dom-like_a/b"/>
</dbReference>
<dbReference type="Proteomes" id="UP000216052">
    <property type="component" value="Chromosome"/>
</dbReference>
<dbReference type="SUPFAM" id="SSF82784">
    <property type="entry name" value="OsmC-like"/>
    <property type="match status" value="1"/>
</dbReference>
<dbReference type="InterPro" id="IPR036102">
    <property type="entry name" value="OsmC/Ohrsf"/>
</dbReference>
<dbReference type="Pfam" id="PF02566">
    <property type="entry name" value="OsmC"/>
    <property type="match status" value="1"/>
</dbReference>
<evidence type="ECO:0000313" key="2">
    <source>
        <dbReference type="Proteomes" id="UP000216052"/>
    </source>
</evidence>
<dbReference type="InterPro" id="IPR052924">
    <property type="entry name" value="OsmC/Ohr_hydroprdx_reductase"/>
</dbReference>